<dbReference type="Gene3D" id="3.40.50.150">
    <property type="entry name" value="Vaccinia Virus protein VP39"/>
    <property type="match status" value="1"/>
</dbReference>
<dbReference type="STRING" id="1802333.A3G03_01710"/>
<dbReference type="PANTHER" id="PTHR43861">
    <property type="entry name" value="TRANS-ACONITATE 2-METHYLTRANSFERASE-RELATED"/>
    <property type="match status" value="1"/>
</dbReference>
<dbReference type="InterPro" id="IPR029063">
    <property type="entry name" value="SAM-dependent_MTases_sf"/>
</dbReference>
<dbReference type="CDD" id="cd02440">
    <property type="entry name" value="AdoMet_MTases"/>
    <property type="match status" value="1"/>
</dbReference>
<accession>A0A1G2P4B5</accession>
<dbReference type="AlphaFoldDB" id="A0A1G2P4B5"/>
<dbReference type="Proteomes" id="UP000176355">
    <property type="component" value="Unassembled WGS sequence"/>
</dbReference>
<name>A0A1G2P4B5_9BACT</name>
<evidence type="ECO:0000313" key="2">
    <source>
        <dbReference type="Proteomes" id="UP000176355"/>
    </source>
</evidence>
<organism evidence="1 2">
    <name type="scientific">Candidatus Taylorbacteria bacterium RIFCSPLOWO2_12_FULL_44_15c</name>
    <dbReference type="NCBI Taxonomy" id="1802333"/>
    <lineage>
        <taxon>Bacteria</taxon>
        <taxon>Candidatus Tayloriibacteriota</taxon>
    </lineage>
</organism>
<dbReference type="Pfam" id="PF13489">
    <property type="entry name" value="Methyltransf_23"/>
    <property type="match status" value="1"/>
</dbReference>
<evidence type="ECO:0000313" key="1">
    <source>
        <dbReference type="EMBL" id="OHA43166.1"/>
    </source>
</evidence>
<dbReference type="EMBL" id="MHSL01000030">
    <property type="protein sequence ID" value="OHA43166.1"/>
    <property type="molecule type" value="Genomic_DNA"/>
</dbReference>
<dbReference type="SUPFAM" id="SSF53335">
    <property type="entry name" value="S-adenosyl-L-methionine-dependent methyltransferases"/>
    <property type="match status" value="1"/>
</dbReference>
<evidence type="ECO:0008006" key="3">
    <source>
        <dbReference type="Google" id="ProtNLM"/>
    </source>
</evidence>
<reference evidence="1 2" key="1">
    <citation type="journal article" date="2016" name="Nat. Commun.">
        <title>Thousands of microbial genomes shed light on interconnected biogeochemical processes in an aquifer system.</title>
        <authorList>
            <person name="Anantharaman K."/>
            <person name="Brown C.T."/>
            <person name="Hug L.A."/>
            <person name="Sharon I."/>
            <person name="Castelle C.J."/>
            <person name="Probst A.J."/>
            <person name="Thomas B.C."/>
            <person name="Singh A."/>
            <person name="Wilkins M.J."/>
            <person name="Karaoz U."/>
            <person name="Brodie E.L."/>
            <person name="Williams K.H."/>
            <person name="Hubbard S.S."/>
            <person name="Banfield J.F."/>
        </authorList>
    </citation>
    <scope>NUCLEOTIDE SEQUENCE [LARGE SCALE GENOMIC DNA]</scope>
</reference>
<protein>
    <recommendedName>
        <fullName evidence="3">Methyltransferase type 11 domain-containing protein</fullName>
    </recommendedName>
</protein>
<comment type="caution">
    <text evidence="1">The sequence shown here is derived from an EMBL/GenBank/DDBJ whole genome shotgun (WGS) entry which is preliminary data.</text>
</comment>
<sequence length="326" mass="37773">MEKFVYEKMKLENIPCNFCVGNDFFVLARRAANGLPAQTCLCKKCGLIFLNPRMSKDDYDEYYKEHYRAHRAASIGKTERAAELQVNFDDARKFGRALAKLLSSNIKEFGLTIDVGASTGGVLFGLREILPKLELLGVEPSLAESDFANQHGVKTHRALFEDFLAKSDVSKISNIICVRSLNHLLDPMSFFRWAARTLESDGSLILVVKNFRHQTRRAGNVAAGVQIDHPYMFTPETLKQMVEQAGFEVIYLDSDEYKNKKELTEQKEVGLSIHHIRLVAKKKNAVIKKFPRGLYWKMRWQFWPPFLKIYYLLFYSRRFKFFKFLR</sequence>
<proteinExistence type="predicted"/>
<gene>
    <name evidence="1" type="ORF">A3G03_01710</name>
</gene>